<evidence type="ECO:0000256" key="3">
    <source>
        <dbReference type="ARBA" id="ARBA00022912"/>
    </source>
</evidence>
<dbReference type="WBParaSite" id="SCUD_0000566901-mRNA-1">
    <property type="protein sequence ID" value="SCUD_0000566901-mRNA-1"/>
    <property type="gene ID" value="SCUD_0000566901"/>
</dbReference>
<dbReference type="STRING" id="6186.A0A183JSH9"/>
<proteinExistence type="predicted"/>
<keyword evidence="3" id="KW-0904">Protein phosphatase</keyword>
<dbReference type="Proteomes" id="UP000279833">
    <property type="component" value="Unassembled WGS sequence"/>
</dbReference>
<evidence type="ECO:0000313" key="6">
    <source>
        <dbReference type="Proteomes" id="UP000279833"/>
    </source>
</evidence>
<dbReference type="InterPro" id="IPR036457">
    <property type="entry name" value="PPM-type-like_dom_sf"/>
</dbReference>
<reference evidence="5 6" key="2">
    <citation type="submission" date="2018-11" db="EMBL/GenBank/DDBJ databases">
        <authorList>
            <consortium name="Pathogen Informatics"/>
        </authorList>
    </citation>
    <scope>NUCLEOTIDE SEQUENCE [LARGE SCALE GENOMIC DNA]</scope>
    <source>
        <strain evidence="5">Dakar</strain>
        <strain evidence="6">Dakar, Senegal</strain>
    </source>
</reference>
<evidence type="ECO:0000313" key="5">
    <source>
        <dbReference type="EMBL" id="VDO97457.1"/>
    </source>
</evidence>
<dbReference type="EMBL" id="UZAK01009810">
    <property type="protein sequence ID" value="VDO97457.1"/>
    <property type="molecule type" value="Genomic_DNA"/>
</dbReference>
<keyword evidence="1" id="KW-0479">Metal-binding</keyword>
<evidence type="ECO:0000259" key="4">
    <source>
        <dbReference type="PROSITE" id="PS51746"/>
    </source>
</evidence>
<keyword evidence="6" id="KW-1185">Reference proteome</keyword>
<sequence length="97" mass="10568">MGGLLSSPKTDKYNETGCGNGLRYGISSMQGWRLSMEDSHCAITQLPGNLKDWSFFAVFDGHAGALVSELCATELLKVCRLFAYFVTLYCCPDSNSA</sequence>
<dbReference type="PROSITE" id="PS01032">
    <property type="entry name" value="PPM_1"/>
    <property type="match status" value="1"/>
</dbReference>
<dbReference type="AlphaFoldDB" id="A0A183JSH9"/>
<dbReference type="InterPro" id="IPR001932">
    <property type="entry name" value="PPM-type_phosphatase-like_dom"/>
</dbReference>
<evidence type="ECO:0000313" key="7">
    <source>
        <dbReference type="WBParaSite" id="SCUD_0000566901-mRNA-1"/>
    </source>
</evidence>
<dbReference type="Pfam" id="PF00481">
    <property type="entry name" value="PP2C"/>
    <property type="match status" value="1"/>
</dbReference>
<feature type="domain" description="PPM-type phosphatase" evidence="4">
    <location>
        <begin position="23"/>
        <end position="97"/>
    </location>
</feature>
<name>A0A183JSH9_9TREM</name>
<evidence type="ECO:0000256" key="2">
    <source>
        <dbReference type="ARBA" id="ARBA00022801"/>
    </source>
</evidence>
<dbReference type="SUPFAM" id="SSF81606">
    <property type="entry name" value="PP2C-like"/>
    <property type="match status" value="1"/>
</dbReference>
<reference evidence="7" key="1">
    <citation type="submission" date="2016-06" db="UniProtKB">
        <authorList>
            <consortium name="WormBaseParasite"/>
        </authorList>
    </citation>
    <scope>IDENTIFICATION</scope>
</reference>
<dbReference type="Gene3D" id="3.60.40.10">
    <property type="entry name" value="PPM-type phosphatase domain"/>
    <property type="match status" value="1"/>
</dbReference>
<organism evidence="7">
    <name type="scientific">Schistosoma curassoni</name>
    <dbReference type="NCBI Taxonomy" id="6186"/>
    <lineage>
        <taxon>Eukaryota</taxon>
        <taxon>Metazoa</taxon>
        <taxon>Spiralia</taxon>
        <taxon>Lophotrochozoa</taxon>
        <taxon>Platyhelminthes</taxon>
        <taxon>Trematoda</taxon>
        <taxon>Digenea</taxon>
        <taxon>Strigeidida</taxon>
        <taxon>Schistosomatoidea</taxon>
        <taxon>Schistosomatidae</taxon>
        <taxon>Schistosoma</taxon>
    </lineage>
</organism>
<dbReference type="GO" id="GO:0004721">
    <property type="term" value="F:phosphoprotein phosphatase activity"/>
    <property type="evidence" value="ECO:0007669"/>
    <property type="project" value="UniProtKB-KW"/>
</dbReference>
<accession>A0A183JSH9</accession>
<keyword evidence="2" id="KW-0378">Hydrolase</keyword>
<dbReference type="GO" id="GO:0046872">
    <property type="term" value="F:metal ion binding"/>
    <property type="evidence" value="ECO:0007669"/>
    <property type="project" value="UniProtKB-KW"/>
</dbReference>
<dbReference type="PROSITE" id="PS51746">
    <property type="entry name" value="PPM_2"/>
    <property type="match status" value="1"/>
</dbReference>
<dbReference type="InterPro" id="IPR000222">
    <property type="entry name" value="PP2C_BS"/>
</dbReference>
<protein>
    <submittedName>
        <fullName evidence="7">PPM-type phosphatase domain-containing protein</fullName>
    </submittedName>
</protein>
<gene>
    <name evidence="5" type="ORF">SCUD_LOCUS5671</name>
</gene>
<evidence type="ECO:0000256" key="1">
    <source>
        <dbReference type="ARBA" id="ARBA00022723"/>
    </source>
</evidence>